<protein>
    <submittedName>
        <fullName evidence="3">Inorganic triphosphatase</fullName>
    </submittedName>
</protein>
<evidence type="ECO:0000313" key="4">
    <source>
        <dbReference type="Proteomes" id="UP001157138"/>
    </source>
</evidence>
<dbReference type="RefSeq" id="WP_284192055.1">
    <property type="nucleotide sequence ID" value="NZ_BSPW01000036.1"/>
</dbReference>
<evidence type="ECO:0000259" key="1">
    <source>
        <dbReference type="PROSITE" id="PS51707"/>
    </source>
</evidence>
<organism evidence="3 4">
    <name type="scientific">Vibrio zhanjiangensis</name>
    <dbReference type="NCBI Taxonomy" id="1046128"/>
    <lineage>
        <taxon>Bacteria</taxon>
        <taxon>Pseudomonadati</taxon>
        <taxon>Pseudomonadota</taxon>
        <taxon>Gammaproteobacteria</taxon>
        <taxon>Vibrionales</taxon>
        <taxon>Vibrionaceae</taxon>
        <taxon>Vibrio</taxon>
    </lineage>
</organism>
<dbReference type="Pfam" id="PF01928">
    <property type="entry name" value="CYTH"/>
    <property type="match status" value="1"/>
</dbReference>
<dbReference type="Pfam" id="PF05235">
    <property type="entry name" value="CHAD"/>
    <property type="match status" value="1"/>
</dbReference>
<proteinExistence type="predicted"/>
<dbReference type="SUPFAM" id="SSF55154">
    <property type="entry name" value="CYTH-like phosphatases"/>
    <property type="match status" value="1"/>
</dbReference>
<evidence type="ECO:0000313" key="3">
    <source>
        <dbReference type="EMBL" id="GLT18164.1"/>
    </source>
</evidence>
<dbReference type="Proteomes" id="UP001157138">
    <property type="component" value="Unassembled WGS sequence"/>
</dbReference>
<dbReference type="InterPro" id="IPR038186">
    <property type="entry name" value="CHAD_dom_sf"/>
</dbReference>
<feature type="domain" description="CYTH" evidence="1">
    <location>
        <begin position="2"/>
        <end position="203"/>
    </location>
</feature>
<evidence type="ECO:0000259" key="2">
    <source>
        <dbReference type="PROSITE" id="PS51708"/>
    </source>
</evidence>
<dbReference type="PROSITE" id="PS51708">
    <property type="entry name" value="CHAD"/>
    <property type="match status" value="1"/>
</dbReference>
<dbReference type="InterPro" id="IPR023577">
    <property type="entry name" value="CYTH_domain"/>
</dbReference>
<dbReference type="InterPro" id="IPR033469">
    <property type="entry name" value="CYTH-like_dom_sf"/>
</dbReference>
<dbReference type="SMART" id="SM01118">
    <property type="entry name" value="CYTH"/>
    <property type="match status" value="1"/>
</dbReference>
<comment type="caution">
    <text evidence="3">The sequence shown here is derived from an EMBL/GenBank/DDBJ whole genome shotgun (WGS) entry which is preliminary data.</text>
</comment>
<dbReference type="CDD" id="cd07756">
    <property type="entry name" value="CYTH-like_Pase_CHAD"/>
    <property type="match status" value="1"/>
</dbReference>
<name>A0ABQ6EYV5_9VIBR</name>
<dbReference type="InterPro" id="IPR039013">
    <property type="entry name" value="YgiF"/>
</dbReference>
<dbReference type="PANTHER" id="PTHR39569:SF1">
    <property type="entry name" value="INORGANIC TRIPHOSPHATASE"/>
    <property type="match status" value="1"/>
</dbReference>
<dbReference type="PROSITE" id="PS51707">
    <property type="entry name" value="CYTH"/>
    <property type="match status" value="1"/>
</dbReference>
<dbReference type="InterPro" id="IPR007899">
    <property type="entry name" value="CHAD_dom"/>
</dbReference>
<dbReference type="EMBL" id="BSPW01000036">
    <property type="protein sequence ID" value="GLT18164.1"/>
    <property type="molecule type" value="Genomic_DNA"/>
</dbReference>
<dbReference type="SMART" id="SM00880">
    <property type="entry name" value="CHAD"/>
    <property type="match status" value="1"/>
</dbReference>
<dbReference type="Gene3D" id="1.40.20.10">
    <property type="entry name" value="CHAD domain"/>
    <property type="match status" value="1"/>
</dbReference>
<sequence length="505" mass="58926">MENEIELKFFVSPEFSNTLQDLIAQEKVLQHSQRELGNIYFDTPENWLRVHDIGLRIRRFDDVYVQTVKTSGRVVAGLHQRPEYNAEHNSNEPLLNLHPLDIWPEGKHVDELQAEIEPIFATNFIREQWLIAMADGSQIEVAFDQGSVEAGDQQEPICEIELELKSGQTDALFTLARRLSEQGGLRLGNLSKAAKGYRLASHYVGDEAKPLALVDTDKQDTVESCFIRSLEHGLSHWLYHEQIYSERESIESLRQVQNAISFIRQVLSVYGGIVPRRASALIRQELEWLEQSLEWLNDFEYLDALLDDKGHALRKLDARKFLVSELKLIQESLPDREEVLTLFNSARYIGLLLDLSRWILTRGWQPFLDEKDREKMAQTVEAFSFKQLDRSWAELIEAFPPERSLGSQDYIEQRYRLMRNLYTGLSFANLFDVEERNRFRLPWSDLLHGIDDLLKLRTLDNLVEKLDGEEQEQLKRWLSRQESSILHAMEQTRVICIEAQPYWQE</sequence>
<keyword evidence="4" id="KW-1185">Reference proteome</keyword>
<feature type="domain" description="CHAD" evidence="2">
    <location>
        <begin position="219"/>
        <end position="478"/>
    </location>
</feature>
<dbReference type="PANTHER" id="PTHR39569">
    <property type="entry name" value="INORGANIC TRIPHOSPHATASE"/>
    <property type="match status" value="1"/>
</dbReference>
<reference evidence="4" key="1">
    <citation type="journal article" date="2019" name="Int. J. Syst. Evol. Microbiol.">
        <title>The Global Catalogue of Microorganisms (GCM) 10K type strain sequencing project: providing services to taxonomists for standard genome sequencing and annotation.</title>
        <authorList>
            <consortium name="The Broad Institute Genomics Platform"/>
            <consortium name="The Broad Institute Genome Sequencing Center for Infectious Disease"/>
            <person name="Wu L."/>
            <person name="Ma J."/>
        </authorList>
    </citation>
    <scope>NUCLEOTIDE SEQUENCE [LARGE SCALE GENOMIC DNA]</scope>
    <source>
        <strain evidence="4">NBRC 108723</strain>
    </source>
</reference>
<accession>A0ABQ6EYV5</accession>
<dbReference type="Gene3D" id="2.40.320.10">
    <property type="entry name" value="Hypothetical Protein Pfu-838710-001"/>
    <property type="match status" value="1"/>
</dbReference>
<gene>
    <name evidence="3" type="ORF">GCM10007938_19420</name>
</gene>